<evidence type="ECO:0000256" key="2">
    <source>
        <dbReference type="ARBA" id="ARBA00008936"/>
    </source>
</evidence>
<organism evidence="15 16">
    <name type="scientific">Candidatus Daviesbacteria bacterium RIFCSPHIGHO2_02_FULL_43_12</name>
    <dbReference type="NCBI Taxonomy" id="1797776"/>
    <lineage>
        <taxon>Bacteria</taxon>
        <taxon>Candidatus Daviesiibacteriota</taxon>
    </lineage>
</organism>
<dbReference type="Pfam" id="PF00006">
    <property type="entry name" value="ATP-synt_ab"/>
    <property type="match status" value="1"/>
</dbReference>
<dbReference type="GO" id="GO:0046933">
    <property type="term" value="F:proton-transporting ATP synthase activity, rotational mechanism"/>
    <property type="evidence" value="ECO:0007669"/>
    <property type="project" value="UniProtKB-UniRule"/>
</dbReference>
<dbReference type="Gene3D" id="2.40.30.20">
    <property type="match status" value="1"/>
</dbReference>
<dbReference type="InterPro" id="IPR000194">
    <property type="entry name" value="ATPase_F1/V1/A1_a/bsu_nucl-bd"/>
</dbReference>
<comment type="similarity">
    <text evidence="2 11">Belongs to the ATPase alpha/beta chains family.</text>
</comment>
<feature type="domain" description="ATPase F1/V1/A1 complex alpha/beta subunit nucleotide-binding" evidence="12">
    <location>
        <begin position="145"/>
        <end position="358"/>
    </location>
</feature>
<dbReference type="GO" id="GO:0045259">
    <property type="term" value="C:proton-transporting ATP synthase complex"/>
    <property type="evidence" value="ECO:0007669"/>
    <property type="project" value="UniProtKB-KW"/>
</dbReference>
<dbReference type="FunFam" id="1.20.150.20:FF:000001">
    <property type="entry name" value="ATP synthase subunit alpha"/>
    <property type="match status" value="1"/>
</dbReference>
<keyword evidence="7 11" id="KW-0406">Ion transport</keyword>
<comment type="caution">
    <text evidence="11">Lacks conserved residue(s) required for the propagation of feature annotation.</text>
</comment>
<keyword evidence="9 11" id="KW-0139">CF(1)</keyword>
<comment type="subcellular location">
    <subcellularLocation>
        <location evidence="11">Cell membrane</location>
        <topology evidence="11">Peripheral membrane protein</topology>
    </subcellularLocation>
    <subcellularLocation>
        <location evidence="1">Membrane</location>
    </subcellularLocation>
</comment>
<dbReference type="FunFam" id="3.40.50.300:FF:000002">
    <property type="entry name" value="ATP synthase subunit alpha"/>
    <property type="match status" value="1"/>
</dbReference>
<dbReference type="CDD" id="cd18116">
    <property type="entry name" value="ATP-synt_F1_alpha_N"/>
    <property type="match status" value="1"/>
</dbReference>
<keyword evidence="6 11" id="KW-1278">Translocase</keyword>
<dbReference type="InterPro" id="IPR004100">
    <property type="entry name" value="ATPase_F1/V1/A1_a/bsu_N"/>
</dbReference>
<comment type="function">
    <text evidence="11">Produces ATP from ADP in the presence of a proton gradient across the membrane. The alpha chain is a regulatory subunit.</text>
</comment>
<evidence type="ECO:0000256" key="4">
    <source>
        <dbReference type="ARBA" id="ARBA00022741"/>
    </source>
</evidence>
<evidence type="ECO:0000256" key="5">
    <source>
        <dbReference type="ARBA" id="ARBA00022840"/>
    </source>
</evidence>
<evidence type="ECO:0000256" key="7">
    <source>
        <dbReference type="ARBA" id="ARBA00023065"/>
    </source>
</evidence>
<dbReference type="PANTHER" id="PTHR48082:SF2">
    <property type="entry name" value="ATP SYNTHASE SUBUNIT ALPHA, MITOCHONDRIAL"/>
    <property type="match status" value="1"/>
</dbReference>
<evidence type="ECO:0000256" key="3">
    <source>
        <dbReference type="ARBA" id="ARBA00022448"/>
    </source>
</evidence>
<dbReference type="InterPro" id="IPR027417">
    <property type="entry name" value="P-loop_NTPase"/>
</dbReference>
<evidence type="ECO:0000256" key="9">
    <source>
        <dbReference type="ARBA" id="ARBA00023196"/>
    </source>
</evidence>
<dbReference type="HAMAP" id="MF_01346">
    <property type="entry name" value="ATP_synth_alpha_bact"/>
    <property type="match status" value="1"/>
</dbReference>
<dbReference type="CDD" id="cd01132">
    <property type="entry name" value="F1-ATPase_alpha_CD"/>
    <property type="match status" value="1"/>
</dbReference>
<dbReference type="GO" id="GO:0043531">
    <property type="term" value="F:ADP binding"/>
    <property type="evidence" value="ECO:0007669"/>
    <property type="project" value="TreeGrafter"/>
</dbReference>
<dbReference type="CDD" id="cd18113">
    <property type="entry name" value="ATP-synt_F1_alpha_C"/>
    <property type="match status" value="1"/>
</dbReference>
<evidence type="ECO:0000259" key="14">
    <source>
        <dbReference type="Pfam" id="PF02874"/>
    </source>
</evidence>
<evidence type="ECO:0000256" key="6">
    <source>
        <dbReference type="ARBA" id="ARBA00022967"/>
    </source>
</evidence>
<feature type="domain" description="ATP synthase alpha subunit C-terminal" evidence="13">
    <location>
        <begin position="365"/>
        <end position="492"/>
    </location>
</feature>
<dbReference type="InterPro" id="IPR020003">
    <property type="entry name" value="ATPase_a/bsu_AS"/>
</dbReference>
<evidence type="ECO:0000256" key="1">
    <source>
        <dbReference type="ARBA" id="ARBA00004370"/>
    </source>
</evidence>
<dbReference type="InterPro" id="IPR036121">
    <property type="entry name" value="ATPase_F1/V1/A1_a/bsu_N_sf"/>
</dbReference>
<accession>A0A1F5KFT8</accession>
<feature type="domain" description="ATPase F1/V1/A1 complex alpha/beta subunit N-terminal" evidence="14">
    <location>
        <begin position="21"/>
        <end position="88"/>
    </location>
</feature>
<sequence>MADLISTIEKQIKQLETKAIRQNVGVVTEIGDGIARIEGLSEARASELLKFKDGIYGLALNLEKYNVGAVILGDFTQVKEGDEVQTTGEVLEIPVGEALVGRVVDPLGNPLDGKGKVITKQKNPLEKVAPGVITRQGVTVPLQTGIKAIDAMIPVGRGQRELIIGDRNTGKTTIAIDTIVNQKDVICIYVAIGQKVSKIAQLVAKLEELGAMNHTIIVNASASDPASMQYIAPYAGCAIGEYFMEQGKDALIIYDDLSKHAWAYRQMSLLLRRPSGREAYPGDVFYLHSRLLERAARLNKDSGGGSLTALPIIETQAGDVSAYIPTNVISITDGQIYLESDLFYAGMRPAINAGLSVSRVGGSAQTKAMKAVAGKLRLDLAQFRELQAFSQFSSDLDPQTRSLIERGRRVTEVLKQPPFAPVPLAQQVVTLWVATQGYLDEIELTKVNSYIEDLLQFIKTKPKKTNPLVKIDEEKVLSEETIKVLKELVASFQKTLS</sequence>
<evidence type="ECO:0000256" key="8">
    <source>
        <dbReference type="ARBA" id="ARBA00023136"/>
    </source>
</evidence>
<dbReference type="Proteomes" id="UP000177328">
    <property type="component" value="Unassembled WGS sequence"/>
</dbReference>
<dbReference type="InterPro" id="IPR033732">
    <property type="entry name" value="ATP_synth_F1_a_nt-bd_dom"/>
</dbReference>
<evidence type="ECO:0000313" key="16">
    <source>
        <dbReference type="Proteomes" id="UP000177328"/>
    </source>
</evidence>
<evidence type="ECO:0000256" key="10">
    <source>
        <dbReference type="ARBA" id="ARBA00023310"/>
    </source>
</evidence>
<dbReference type="Pfam" id="PF02874">
    <property type="entry name" value="ATP-synt_ab_N"/>
    <property type="match status" value="1"/>
</dbReference>
<dbReference type="SUPFAM" id="SSF52540">
    <property type="entry name" value="P-loop containing nucleoside triphosphate hydrolases"/>
    <property type="match status" value="1"/>
</dbReference>
<dbReference type="SUPFAM" id="SSF50615">
    <property type="entry name" value="N-terminal domain of alpha and beta subunits of F1 ATP synthase"/>
    <property type="match status" value="1"/>
</dbReference>
<dbReference type="Gene3D" id="3.40.50.300">
    <property type="entry name" value="P-loop containing nucleotide triphosphate hydrolases"/>
    <property type="match status" value="1"/>
</dbReference>
<comment type="caution">
    <text evidence="15">The sequence shown here is derived from an EMBL/GenBank/DDBJ whole genome shotgun (WGS) entry which is preliminary data.</text>
</comment>
<keyword evidence="5 11" id="KW-0067">ATP-binding</keyword>
<keyword evidence="3 11" id="KW-0813">Transport</keyword>
<dbReference type="NCBIfam" id="NF009884">
    <property type="entry name" value="PRK13343.1"/>
    <property type="match status" value="1"/>
</dbReference>
<dbReference type="SUPFAM" id="SSF47917">
    <property type="entry name" value="C-terminal domain of alpha and beta subunits of F1 ATP synthase"/>
    <property type="match status" value="1"/>
</dbReference>
<dbReference type="InterPro" id="IPR038376">
    <property type="entry name" value="ATP_synth_asu_C_sf"/>
</dbReference>
<evidence type="ECO:0000313" key="15">
    <source>
        <dbReference type="EMBL" id="OGE39738.1"/>
    </source>
</evidence>
<protein>
    <recommendedName>
        <fullName evidence="11">ATP synthase subunit alpha</fullName>
        <ecNumber evidence="11">7.1.2.2</ecNumber>
    </recommendedName>
    <alternativeName>
        <fullName evidence="11">ATP synthase F1 sector subunit alpha</fullName>
    </alternativeName>
    <alternativeName>
        <fullName evidence="11">F-ATPase subunit alpha</fullName>
    </alternativeName>
</protein>
<dbReference type="InterPro" id="IPR000793">
    <property type="entry name" value="ATP_synth_asu_C"/>
</dbReference>
<keyword evidence="8 11" id="KW-0472">Membrane</keyword>
<gene>
    <name evidence="11" type="primary">atpA</name>
    <name evidence="15" type="ORF">A3D25_03350</name>
</gene>
<reference evidence="15 16" key="1">
    <citation type="journal article" date="2016" name="Nat. Commun.">
        <title>Thousands of microbial genomes shed light on interconnected biogeochemical processes in an aquifer system.</title>
        <authorList>
            <person name="Anantharaman K."/>
            <person name="Brown C.T."/>
            <person name="Hug L.A."/>
            <person name="Sharon I."/>
            <person name="Castelle C.J."/>
            <person name="Probst A.J."/>
            <person name="Thomas B.C."/>
            <person name="Singh A."/>
            <person name="Wilkins M.J."/>
            <person name="Karaoz U."/>
            <person name="Brodie E.L."/>
            <person name="Williams K.H."/>
            <person name="Hubbard S.S."/>
            <person name="Banfield J.F."/>
        </authorList>
    </citation>
    <scope>NUCLEOTIDE SEQUENCE [LARGE SCALE GENOMIC DNA]</scope>
</reference>
<dbReference type="PIRSF" id="PIRSF039088">
    <property type="entry name" value="F_ATPase_subunit_alpha"/>
    <property type="match status" value="1"/>
</dbReference>
<evidence type="ECO:0000259" key="12">
    <source>
        <dbReference type="Pfam" id="PF00006"/>
    </source>
</evidence>
<evidence type="ECO:0000256" key="11">
    <source>
        <dbReference type="HAMAP-Rule" id="MF_01346"/>
    </source>
</evidence>
<keyword evidence="10 11" id="KW-0066">ATP synthesis</keyword>
<dbReference type="EC" id="7.1.2.2" evidence="11"/>
<dbReference type="GO" id="GO:0005886">
    <property type="term" value="C:plasma membrane"/>
    <property type="evidence" value="ECO:0007669"/>
    <property type="project" value="UniProtKB-SubCell"/>
</dbReference>
<dbReference type="AlphaFoldDB" id="A0A1F5KFT8"/>
<dbReference type="EMBL" id="MFDD01000015">
    <property type="protein sequence ID" value="OGE39738.1"/>
    <property type="molecule type" value="Genomic_DNA"/>
</dbReference>
<dbReference type="InterPro" id="IPR023366">
    <property type="entry name" value="ATP_synth_asu-like_sf"/>
</dbReference>
<name>A0A1F5KFT8_9BACT</name>
<dbReference type="Gene3D" id="1.20.150.20">
    <property type="entry name" value="ATP synthase alpha/beta chain, C-terminal domain"/>
    <property type="match status" value="1"/>
</dbReference>
<dbReference type="InterPro" id="IPR005294">
    <property type="entry name" value="ATP_synth_F1_asu"/>
</dbReference>
<keyword evidence="4 11" id="KW-0547">Nucleotide-binding</keyword>
<keyword evidence="11" id="KW-1003">Cell membrane</keyword>
<dbReference type="PROSITE" id="PS00152">
    <property type="entry name" value="ATPASE_ALPHA_BETA"/>
    <property type="match status" value="1"/>
</dbReference>
<feature type="site" description="Required for activity" evidence="11">
    <location>
        <position position="356"/>
    </location>
</feature>
<comment type="catalytic activity">
    <reaction evidence="11">
        <text>ATP + H2O + 4 H(+)(in) = ADP + phosphate + 5 H(+)(out)</text>
        <dbReference type="Rhea" id="RHEA:57720"/>
        <dbReference type="ChEBI" id="CHEBI:15377"/>
        <dbReference type="ChEBI" id="CHEBI:15378"/>
        <dbReference type="ChEBI" id="CHEBI:30616"/>
        <dbReference type="ChEBI" id="CHEBI:43474"/>
        <dbReference type="ChEBI" id="CHEBI:456216"/>
        <dbReference type="EC" id="7.1.2.2"/>
    </reaction>
</comment>
<keyword evidence="11" id="KW-0375">Hydrogen ion transport</keyword>
<proteinExistence type="inferred from homology"/>
<dbReference type="NCBIfam" id="TIGR00962">
    <property type="entry name" value="atpA"/>
    <property type="match status" value="1"/>
</dbReference>
<dbReference type="Pfam" id="PF00306">
    <property type="entry name" value="ATP-synt_ab_C"/>
    <property type="match status" value="1"/>
</dbReference>
<dbReference type="GO" id="GO:0005524">
    <property type="term" value="F:ATP binding"/>
    <property type="evidence" value="ECO:0007669"/>
    <property type="project" value="UniProtKB-UniRule"/>
</dbReference>
<dbReference type="PANTHER" id="PTHR48082">
    <property type="entry name" value="ATP SYNTHASE SUBUNIT ALPHA, MITOCHONDRIAL"/>
    <property type="match status" value="1"/>
</dbReference>
<evidence type="ECO:0000259" key="13">
    <source>
        <dbReference type="Pfam" id="PF00306"/>
    </source>
</evidence>